<evidence type="ECO:0000313" key="7">
    <source>
        <dbReference type="Proteomes" id="UP000095085"/>
    </source>
</evidence>
<dbReference type="OrthoDB" id="10255632at2759"/>
<organism evidence="6 7">
    <name type="scientific">Hyphopichia burtonii NRRL Y-1933</name>
    <dbReference type="NCBI Taxonomy" id="984485"/>
    <lineage>
        <taxon>Eukaryota</taxon>
        <taxon>Fungi</taxon>
        <taxon>Dikarya</taxon>
        <taxon>Ascomycota</taxon>
        <taxon>Saccharomycotina</taxon>
        <taxon>Pichiomycetes</taxon>
        <taxon>Debaryomycetaceae</taxon>
        <taxon>Hyphopichia</taxon>
    </lineage>
</organism>
<dbReference type="EMBL" id="KV454543">
    <property type="protein sequence ID" value="ODV66257.1"/>
    <property type="molecule type" value="Genomic_DNA"/>
</dbReference>
<evidence type="ECO:0000256" key="1">
    <source>
        <dbReference type="ARBA" id="ARBA00000451"/>
    </source>
</evidence>
<dbReference type="GO" id="GO:0004197">
    <property type="term" value="F:cysteine-type endopeptidase activity"/>
    <property type="evidence" value="ECO:0007669"/>
    <property type="project" value="InterPro"/>
</dbReference>
<dbReference type="PROSITE" id="PS51700">
    <property type="entry name" value="SEPARIN"/>
    <property type="match status" value="1"/>
</dbReference>
<dbReference type="InterPro" id="IPR005314">
    <property type="entry name" value="Peptidase_C50"/>
</dbReference>
<evidence type="ECO:0000256" key="4">
    <source>
        <dbReference type="ARBA" id="ARBA00022829"/>
    </source>
</evidence>
<comment type="catalytic activity">
    <reaction evidence="1">
        <text>All bonds known to be hydrolyzed by this endopeptidase have arginine in P1 and an acidic residue in P4. P6 is often occupied by an acidic residue or by a hydroxy-amino-acid residue, the phosphorylation of which enhances cleavage.</text>
        <dbReference type="EC" id="3.4.22.49"/>
    </reaction>
</comment>
<evidence type="ECO:0000313" key="6">
    <source>
        <dbReference type="EMBL" id="ODV66257.1"/>
    </source>
</evidence>
<dbReference type="GO" id="GO:0006508">
    <property type="term" value="P:proteolysis"/>
    <property type="evidence" value="ECO:0007669"/>
    <property type="project" value="InterPro"/>
</dbReference>
<dbReference type="PANTHER" id="PTHR12792">
    <property type="entry name" value="EXTRA SPINDLE POLES 1-RELATED"/>
    <property type="match status" value="1"/>
</dbReference>
<keyword evidence="3" id="KW-0378">Hydrolase</keyword>
<sequence>MLDSLPDYSVLKQVFETWQQEAPKVLQPSNRKNLQLKVLSKSDCITYASTFIELSWGQKSVKKYSQEQVLELAPMAFNCIYSLLNDREEIFRTIKKHQVYIIDLIGTKKFELALGQISSVSRILRKLVGIDADIEIRDTFVLSCIPKSSNFEDDPQLVSIIIAYYFLAFQSWLQYIIANLKVISQNKHPVLNFSLFIKIASALDSSGEFSKWMKHCYTENVGKKEKHFQNQLKIISGFIKTLTFLKTKIDNIELKTSLSAFEIKLIELQCISQQEISLNLLEKIELNHFTITFIKNLQLVSKDSSMAKRLDDLLNSQDTLPSSINLIDTIETASSRPNINTMRQLSTALLSFPPSPSLFKDSYFLSSFKSLNERITQYHSDFATTYYSLIIDFITQGFLELESISKQHLQVLDPITIFIRNSIDSFEKDSFPLISKFLNYQYLVFAKFGDLKRVRNLSHLYFNLGKRNHSFDYWEKSFEYEVFIYTYGKETQTDENLSILQNKLEKILNILNDDNKPKDCCVIISTFLSIYEKAKNVPNEKVVSAVNLFDMPLIIQLIVKCLVSDKSCLVYLIGNSSLLSDNMKAVLFIKICQFLEKSNSVSQKTLIINELARDLYLSQLDATIICNYHYYILNGVQYEMSDVRGPDTQVLLFKGGIELQKLVHSTSFKTSEIYICVGLFKKWLEVSAESEVLLYRDYEFEILKSFVAFLNFNQMYDELIEFCDFYKANRNFEGVWFQRVKLFLDIESCDASLRLGLIDQAQEYLRASGTLLKYLSNYTTNDRKLTKISNQDIVHWKLLQINCSILMNNHEQSVQRFKSITKFLESKSEFNLKEHVPGITIENRFINMILLAKLHISTCNLLIQSNQYIESFIGCKMTLKILHSVVKKLPNNIPKDFYNHMKWKAADLLFQCYELILCVMKHLGITRDFSYYIGEITNLNSSISAPFSKCINNYFAAKNQIIIHEFEDASIELKKASSNIQLLNENYLKAPEAQLNIMYKELTGNLAVLNDTLDSWNLSDLTKLLHNDSLKSSLAYLSVTKFPVLDSAYLLSLKGKGQIEFLDEDVSEDKHRSVIKILMKVKRELFICQLLLSSLPLMSTFLDTPSSIPCMSTKFGTKADSDTVSTIVDKLIQTKLILFKSAQRGYLKFLDNHELHDFGKCLSLCLSHLSLIRELKPSSTSHLTRTLLYLQDLPRQYPFSNDKRAYAMDAEAIIGTNELLPKFCPLPIETDNIDESADVFISELISFLPKNWSVITLDICPLNGDLLISKVTSSSSIPFFLRLPLLRFNSRNFKNINFSFGDLEVEFKTLIEQSALSTKFSTTSQIKTKEDRRKWWKLRFGLDMNLKNMLDIVDKHWIGGFRGIFTTNDMSENEIFTNFIRELNNIWQDTLSVASINSFEIGSTVAYFFYNLAQDIDDFCEFASPDLDDLIHFVLETNNYHHQINIFDLVNIDQLRSSLLELLKSYSSTKEAIRACQMSDKEEHIVLVPSFKCNFFPWESLECMRDRSVSRMPSISSTIQLLKSKKSLKVYSENKNELFYLINPGGDLTRTENKFKPLFQSIDNSYGMFGVKPQEENFVEGLLTSDLFVYLGHGGCEQYVRPSSLLKTVNSSPSQKLPPSLLVGCSSGKLHSNGFLEPNGNVYDWLICGSPMILVNLWDVTDKDIDSFSSSVFEKWGLLSSSRTDFSISEAVSASRDECTLKYLNGSAPIVYGLPLKIR</sequence>
<evidence type="ECO:0000256" key="2">
    <source>
        <dbReference type="ARBA" id="ARBA00012489"/>
    </source>
</evidence>
<dbReference type="GO" id="GO:0044732">
    <property type="term" value="C:mitotic spindle pole body"/>
    <property type="evidence" value="ECO:0007669"/>
    <property type="project" value="TreeGrafter"/>
</dbReference>
<dbReference type="Pfam" id="PF03568">
    <property type="entry name" value="Separin_C"/>
    <property type="match status" value="1"/>
</dbReference>
<dbReference type="GO" id="GO:0005737">
    <property type="term" value="C:cytoplasm"/>
    <property type="evidence" value="ECO:0007669"/>
    <property type="project" value="TreeGrafter"/>
</dbReference>
<dbReference type="PANTHER" id="PTHR12792:SF0">
    <property type="entry name" value="SEPARIN"/>
    <property type="match status" value="1"/>
</dbReference>
<dbReference type="RefSeq" id="XP_020075324.1">
    <property type="nucleotide sequence ID" value="XM_020223668.1"/>
</dbReference>
<reference evidence="7" key="1">
    <citation type="submission" date="2016-05" db="EMBL/GenBank/DDBJ databases">
        <title>Comparative genomics of biotechnologically important yeasts.</title>
        <authorList>
            <consortium name="DOE Joint Genome Institute"/>
            <person name="Riley R."/>
            <person name="Haridas S."/>
            <person name="Wolfe K.H."/>
            <person name="Lopes M.R."/>
            <person name="Hittinger C.T."/>
            <person name="Goker M."/>
            <person name="Salamov A."/>
            <person name="Wisecaver J."/>
            <person name="Long T.M."/>
            <person name="Aerts A.L."/>
            <person name="Barry K."/>
            <person name="Choi C."/>
            <person name="Clum A."/>
            <person name="Coughlan A.Y."/>
            <person name="Deshpande S."/>
            <person name="Douglass A.P."/>
            <person name="Hanson S.J."/>
            <person name="Klenk H.-P."/>
            <person name="Labutti K."/>
            <person name="Lapidus A."/>
            <person name="Lindquist E."/>
            <person name="Lipzen A."/>
            <person name="Meier-Kolthoff J.P."/>
            <person name="Ohm R.A."/>
            <person name="Otillar R.P."/>
            <person name="Pangilinan J."/>
            <person name="Peng Y."/>
            <person name="Rokas A."/>
            <person name="Rosa C.A."/>
            <person name="Scheuner C."/>
            <person name="Sibirny A.A."/>
            <person name="Slot J.C."/>
            <person name="Stielow J.B."/>
            <person name="Sun H."/>
            <person name="Kurtzman C.P."/>
            <person name="Blackwell M."/>
            <person name="Grigoriev I.V."/>
            <person name="Jeffries T.W."/>
        </authorList>
    </citation>
    <scope>NUCLEOTIDE SEQUENCE [LARGE SCALE GENOMIC DNA]</scope>
    <source>
        <strain evidence="7">NRRL Y-1933</strain>
    </source>
</reference>
<dbReference type="Proteomes" id="UP000095085">
    <property type="component" value="Unassembled WGS sequence"/>
</dbReference>
<keyword evidence="4" id="KW-0159">Chromosome partition</keyword>
<dbReference type="EC" id="3.4.22.49" evidence="2"/>
<gene>
    <name evidence="6" type="ORF">HYPBUDRAFT_7542</name>
</gene>
<dbReference type="GO" id="GO:0051307">
    <property type="term" value="P:meiotic chromosome separation"/>
    <property type="evidence" value="ECO:0007669"/>
    <property type="project" value="TreeGrafter"/>
</dbReference>
<accession>A0A1E4RG64</accession>
<dbReference type="STRING" id="984485.A0A1E4RG64"/>
<feature type="domain" description="Peptidase C50" evidence="5">
    <location>
        <begin position="1535"/>
        <end position="1636"/>
    </location>
</feature>
<proteinExistence type="predicted"/>
<dbReference type="GO" id="GO:0005634">
    <property type="term" value="C:nucleus"/>
    <property type="evidence" value="ECO:0007669"/>
    <property type="project" value="InterPro"/>
</dbReference>
<evidence type="ECO:0000256" key="3">
    <source>
        <dbReference type="ARBA" id="ARBA00022801"/>
    </source>
</evidence>
<evidence type="ECO:0000259" key="5">
    <source>
        <dbReference type="PROSITE" id="PS51700"/>
    </source>
</evidence>
<keyword evidence="7" id="KW-1185">Reference proteome</keyword>
<name>A0A1E4RG64_9ASCO</name>
<dbReference type="GeneID" id="30998217"/>
<protein>
    <recommendedName>
        <fullName evidence="2">separase</fullName>
        <ecNumber evidence="2">3.4.22.49</ecNumber>
    </recommendedName>
</protein>
<dbReference type="InterPro" id="IPR030397">
    <property type="entry name" value="SEPARIN_core_dom"/>
</dbReference>
<dbReference type="GO" id="GO:0072686">
    <property type="term" value="C:mitotic spindle"/>
    <property type="evidence" value="ECO:0007669"/>
    <property type="project" value="TreeGrafter"/>
</dbReference>